<gene>
    <name evidence="3" type="ORF">M1O15_19825</name>
</gene>
<evidence type="ECO:0000256" key="1">
    <source>
        <dbReference type="ARBA" id="ARBA00006845"/>
    </source>
</evidence>
<evidence type="ECO:0000313" key="4">
    <source>
        <dbReference type="Proteomes" id="UP001522868"/>
    </source>
</evidence>
<comment type="caution">
    <text evidence="3">The sequence shown here is derived from an EMBL/GenBank/DDBJ whole genome shotgun (WGS) entry which is preliminary data.</text>
</comment>
<name>A0ABT0IE30_9ACTN</name>
<evidence type="ECO:0000313" key="3">
    <source>
        <dbReference type="EMBL" id="MCK8679599.1"/>
    </source>
</evidence>
<proteinExistence type="inferred from homology"/>
<dbReference type="InterPro" id="IPR035905">
    <property type="entry name" value="Barstar-like_sf"/>
</dbReference>
<evidence type="ECO:0000259" key="2">
    <source>
        <dbReference type="Pfam" id="PF01337"/>
    </source>
</evidence>
<sequence>MTDSESELVVDLRGRPIGTPGDFWDAVSGPLGLPEWFGRNLDAWSDALYGGGVSAVVDRHPVLVVHVDRRGLFAGGRSAGEALAGVFDGKRARLLAHPPE</sequence>
<dbReference type="RefSeq" id="WP_248635306.1">
    <property type="nucleotide sequence ID" value="NZ_JALPTH010000019.1"/>
</dbReference>
<dbReference type="EMBL" id="JALPTH010000019">
    <property type="protein sequence ID" value="MCK8679599.1"/>
    <property type="molecule type" value="Genomic_DNA"/>
</dbReference>
<accession>A0ABT0IE30</accession>
<dbReference type="SUPFAM" id="SSF52038">
    <property type="entry name" value="Barstar-related"/>
    <property type="match status" value="1"/>
</dbReference>
<protein>
    <submittedName>
        <fullName evidence="3">Barstar family protein</fullName>
    </submittedName>
</protein>
<reference evidence="3 4" key="1">
    <citation type="submission" date="2022-04" db="EMBL/GenBank/DDBJ databases">
        <title>Streptomyces sp. nov. LCR6-01 isolated from Lichen of Dirinaria sp.</title>
        <authorList>
            <person name="Kanchanasin P."/>
            <person name="Tanasupawat S."/>
            <person name="Phongsopitanun W."/>
        </authorList>
    </citation>
    <scope>NUCLEOTIDE SEQUENCE [LARGE SCALE GENOMIC DNA]</scope>
    <source>
        <strain evidence="3 4">LCR6-01</strain>
    </source>
</reference>
<organism evidence="3 4">
    <name type="scientific">Streptomyces lichenis</name>
    <dbReference type="NCBI Taxonomy" id="2306967"/>
    <lineage>
        <taxon>Bacteria</taxon>
        <taxon>Bacillati</taxon>
        <taxon>Actinomycetota</taxon>
        <taxon>Actinomycetes</taxon>
        <taxon>Kitasatosporales</taxon>
        <taxon>Streptomycetaceae</taxon>
        <taxon>Streptomyces</taxon>
    </lineage>
</organism>
<dbReference type="Gene3D" id="3.30.370.10">
    <property type="entry name" value="Barstar-like"/>
    <property type="match status" value="1"/>
</dbReference>
<dbReference type="InterPro" id="IPR000468">
    <property type="entry name" value="Barstar"/>
</dbReference>
<dbReference type="Proteomes" id="UP001522868">
    <property type="component" value="Unassembled WGS sequence"/>
</dbReference>
<comment type="similarity">
    <text evidence="1">Belongs to the barstar family.</text>
</comment>
<keyword evidence="4" id="KW-1185">Reference proteome</keyword>
<feature type="domain" description="Barstar (barnase inhibitor)" evidence="2">
    <location>
        <begin position="9"/>
        <end position="54"/>
    </location>
</feature>
<dbReference type="Pfam" id="PF01337">
    <property type="entry name" value="Barstar"/>
    <property type="match status" value="1"/>
</dbReference>